<accession>A0AAW3MVI8</accession>
<gene>
    <name evidence="1" type="ORF">WJ96_04295</name>
</gene>
<dbReference type="RefSeq" id="WP_059928269.1">
    <property type="nucleotide sequence ID" value="NZ_LPBG01000117.1"/>
</dbReference>
<comment type="caution">
    <text evidence="1">The sequence shown here is derived from an EMBL/GenBank/DDBJ whole genome shotgun (WGS) entry which is preliminary data.</text>
</comment>
<dbReference type="SUPFAM" id="SSF53335">
    <property type="entry name" value="S-adenosyl-L-methionine-dependent methyltransferases"/>
    <property type="match status" value="1"/>
</dbReference>
<dbReference type="AlphaFoldDB" id="A0AAW3MVI8"/>
<evidence type="ECO:0000313" key="2">
    <source>
        <dbReference type="Proteomes" id="UP000056453"/>
    </source>
</evidence>
<sequence>MPELTPESYDAANLEAMGAAHAYQAAMRQLVIDKLSLRTRGGTVLDFGAGRGDYAAGIQPHTAMTVVSMEPDVSLHKHYPPGLPVVDSLARIAPASLDCAYSLNVLEHIERDVRALRELAGRCRPGAPIFILVPANPSLWTPMDALVGHWRRYTPSALRVTAEQAGLVIEQAGWFDRTGYFATRAYQLLQRAGMLKEQRPGAVSKLQIRCFDALFNLAEPALAGLELPFGKNCWVLARRPYTHRATLAPTGPFVPALA</sequence>
<dbReference type="EMBL" id="LPBJ01000047">
    <property type="protein sequence ID" value="KVP97795.1"/>
    <property type="molecule type" value="Genomic_DNA"/>
</dbReference>
<protein>
    <submittedName>
        <fullName evidence="1">Uncharacterized protein</fullName>
    </submittedName>
</protein>
<dbReference type="Proteomes" id="UP000056453">
    <property type="component" value="Unassembled WGS sequence"/>
</dbReference>
<reference evidence="1 2" key="1">
    <citation type="submission" date="2015-11" db="EMBL/GenBank/DDBJ databases">
        <title>Expanding the genomic diversity of Burkholderia species for the development of highly accurate diagnostics.</title>
        <authorList>
            <person name="Sahl J."/>
            <person name="Keim P."/>
            <person name="Wagner D."/>
        </authorList>
    </citation>
    <scope>NUCLEOTIDE SEQUENCE [LARGE SCALE GENOMIC DNA]</scope>
    <source>
        <strain evidence="1 2">MSMB1808WGS</strain>
    </source>
</reference>
<dbReference type="Gene3D" id="3.40.50.150">
    <property type="entry name" value="Vaccinia Virus protein VP39"/>
    <property type="match status" value="1"/>
</dbReference>
<organism evidence="1 2">
    <name type="scientific">Burkholderia ubonensis</name>
    <dbReference type="NCBI Taxonomy" id="101571"/>
    <lineage>
        <taxon>Bacteria</taxon>
        <taxon>Pseudomonadati</taxon>
        <taxon>Pseudomonadota</taxon>
        <taxon>Betaproteobacteria</taxon>
        <taxon>Burkholderiales</taxon>
        <taxon>Burkholderiaceae</taxon>
        <taxon>Burkholderia</taxon>
        <taxon>Burkholderia cepacia complex</taxon>
    </lineage>
</organism>
<name>A0AAW3MVI8_9BURK</name>
<proteinExistence type="predicted"/>
<dbReference type="Pfam" id="PF13489">
    <property type="entry name" value="Methyltransf_23"/>
    <property type="match status" value="1"/>
</dbReference>
<keyword evidence="2" id="KW-1185">Reference proteome</keyword>
<dbReference type="InterPro" id="IPR029063">
    <property type="entry name" value="SAM-dependent_MTases_sf"/>
</dbReference>
<evidence type="ECO:0000313" key="1">
    <source>
        <dbReference type="EMBL" id="KVP97795.1"/>
    </source>
</evidence>